<dbReference type="InterPro" id="IPR001940">
    <property type="entry name" value="Peptidase_S1C"/>
</dbReference>
<evidence type="ECO:0000256" key="1">
    <source>
        <dbReference type="ARBA" id="ARBA00010541"/>
    </source>
</evidence>
<evidence type="ECO:0000313" key="6">
    <source>
        <dbReference type="EMBL" id="SPH22489.1"/>
    </source>
</evidence>
<dbReference type="Proteomes" id="UP000244880">
    <property type="component" value="Unassembled WGS sequence"/>
</dbReference>
<dbReference type="GO" id="GO:0006508">
    <property type="term" value="P:proteolysis"/>
    <property type="evidence" value="ECO:0007669"/>
    <property type="project" value="UniProtKB-KW"/>
</dbReference>
<dbReference type="EC" id="3.4.21.107" evidence="6"/>
<keyword evidence="2 6" id="KW-0645">Protease</keyword>
<feature type="domain" description="PDZ" evidence="5">
    <location>
        <begin position="307"/>
        <end position="345"/>
    </location>
</feature>
<evidence type="ECO:0000259" key="5">
    <source>
        <dbReference type="PROSITE" id="PS50106"/>
    </source>
</evidence>
<proteinExistence type="inferred from homology"/>
<dbReference type="PRINTS" id="PR00834">
    <property type="entry name" value="PROTEASES2C"/>
</dbReference>
<name>A0A2R8BHE2_9RHOB</name>
<reference evidence="6 7" key="1">
    <citation type="submission" date="2018-03" db="EMBL/GenBank/DDBJ databases">
        <authorList>
            <person name="Keele B.F."/>
        </authorList>
    </citation>
    <scope>NUCLEOTIDE SEQUENCE [LARGE SCALE GENOMIC DNA]</scope>
    <source>
        <strain evidence="6 7">CECT 8599</strain>
    </source>
</reference>
<dbReference type="GO" id="GO:0004252">
    <property type="term" value="F:serine-type endopeptidase activity"/>
    <property type="evidence" value="ECO:0007669"/>
    <property type="project" value="InterPro"/>
</dbReference>
<organism evidence="6 7">
    <name type="scientific">Ascidiaceihabitans donghaensis</name>
    <dbReference type="NCBI Taxonomy" id="1510460"/>
    <lineage>
        <taxon>Bacteria</taxon>
        <taxon>Pseudomonadati</taxon>
        <taxon>Pseudomonadota</taxon>
        <taxon>Alphaproteobacteria</taxon>
        <taxon>Rhodobacterales</taxon>
        <taxon>Paracoccaceae</taxon>
        <taxon>Ascidiaceihabitans</taxon>
    </lineage>
</organism>
<dbReference type="Gene3D" id="2.30.42.10">
    <property type="match status" value="2"/>
</dbReference>
<comment type="similarity">
    <text evidence="1">Belongs to the peptidase S1C family.</text>
</comment>
<dbReference type="SMART" id="SM00228">
    <property type="entry name" value="PDZ"/>
    <property type="match status" value="2"/>
</dbReference>
<keyword evidence="4" id="KW-0720">Serine protease</keyword>
<keyword evidence="7" id="KW-1185">Reference proteome</keyword>
<dbReference type="PROSITE" id="PS50106">
    <property type="entry name" value="PDZ"/>
    <property type="match status" value="2"/>
</dbReference>
<evidence type="ECO:0000256" key="3">
    <source>
        <dbReference type="ARBA" id="ARBA00022801"/>
    </source>
</evidence>
<dbReference type="AlphaFoldDB" id="A0A2R8BHE2"/>
<dbReference type="InterPro" id="IPR041489">
    <property type="entry name" value="PDZ_6"/>
</dbReference>
<evidence type="ECO:0000256" key="2">
    <source>
        <dbReference type="ARBA" id="ARBA00022670"/>
    </source>
</evidence>
<evidence type="ECO:0000256" key="4">
    <source>
        <dbReference type="ARBA" id="ARBA00022825"/>
    </source>
</evidence>
<dbReference type="InterPro" id="IPR001478">
    <property type="entry name" value="PDZ"/>
</dbReference>
<dbReference type="EMBL" id="OMOR01000001">
    <property type="protein sequence ID" value="SPH22489.1"/>
    <property type="molecule type" value="Genomic_DNA"/>
</dbReference>
<gene>
    <name evidence="6" type="primary">degQ</name>
    <name evidence="6" type="ORF">ASD8599_03233</name>
</gene>
<keyword evidence="3 6" id="KW-0378">Hydrolase</keyword>
<dbReference type="Pfam" id="PF17820">
    <property type="entry name" value="PDZ_6"/>
    <property type="match status" value="1"/>
</dbReference>
<dbReference type="InterPro" id="IPR009003">
    <property type="entry name" value="Peptidase_S1_PA"/>
</dbReference>
<dbReference type="Pfam" id="PF13180">
    <property type="entry name" value="PDZ_2"/>
    <property type="match status" value="1"/>
</dbReference>
<sequence>MAGAFSVYGDPGNTKQGLQAGAPLRISFDMKHIFASLALTLLTLPVFADQRVPTSQTEVQLSFVPLVQKATPAVVNIYTKRVTQARRNTFMEDPFFERFFQSGPREPRVQNSLGSGVILTSDGIVVSNYHVVGMATDIRVVLNDRREYTARVLLGDEDSDLAILQLEDASDLPSLDLRPSDEVQVGELVLAIGNPFGVGQTVSSGIVSGLARSGASNGNGRGYFIQTDAPINPGNSGGALIDMSGRVIGINTRILSRSGGSNGIGFAIPADLVRAFVEQADAGNDVFARPWAGLSGQTVDADMAETFGLELPGGIVISGMHPVSPFQSAGFQVGDVIVAVDGLAVNTPSEMVFRMSVAGLGNTSQVTRVREGQQDTVPVSLIAAPDMPPRNATVLGRRDVLEGLSLAQINPAVINELNLQLNAKGVVVVDPGPVAVRVGLRRGDVVARVDDTDVSSPQDVARALQDAGRWVRLEVIRGASRVQLRFRI</sequence>
<dbReference type="Gene3D" id="2.40.10.120">
    <property type="match status" value="1"/>
</dbReference>
<dbReference type="PANTHER" id="PTHR22939:SF129">
    <property type="entry name" value="SERINE PROTEASE HTRA2, MITOCHONDRIAL"/>
    <property type="match status" value="1"/>
</dbReference>
<evidence type="ECO:0000313" key="7">
    <source>
        <dbReference type="Proteomes" id="UP000244880"/>
    </source>
</evidence>
<dbReference type="Pfam" id="PF13365">
    <property type="entry name" value="Trypsin_2"/>
    <property type="match status" value="1"/>
</dbReference>
<protein>
    <submittedName>
        <fullName evidence="6">Periplasmic pH-dependent serine endoprotease DegQ</fullName>
        <ecNumber evidence="6">3.4.21.107</ecNumber>
    </submittedName>
</protein>
<feature type="domain" description="PDZ" evidence="5">
    <location>
        <begin position="428"/>
        <end position="479"/>
    </location>
</feature>
<dbReference type="SUPFAM" id="SSF50494">
    <property type="entry name" value="Trypsin-like serine proteases"/>
    <property type="match status" value="1"/>
</dbReference>
<dbReference type="InterPro" id="IPR036034">
    <property type="entry name" value="PDZ_sf"/>
</dbReference>
<accession>A0A2R8BHE2</accession>
<dbReference type="PANTHER" id="PTHR22939">
    <property type="entry name" value="SERINE PROTEASE FAMILY S1C HTRA-RELATED"/>
    <property type="match status" value="1"/>
</dbReference>
<dbReference type="SUPFAM" id="SSF50156">
    <property type="entry name" value="PDZ domain-like"/>
    <property type="match status" value="2"/>
</dbReference>